<organism evidence="1 2">
    <name type="scientific">Thioclava litoralis</name>
    <dbReference type="NCBI Taxonomy" id="3076557"/>
    <lineage>
        <taxon>Bacteria</taxon>
        <taxon>Pseudomonadati</taxon>
        <taxon>Pseudomonadota</taxon>
        <taxon>Alphaproteobacteria</taxon>
        <taxon>Rhodobacterales</taxon>
        <taxon>Paracoccaceae</taxon>
        <taxon>Thioclava</taxon>
    </lineage>
</organism>
<name>A0ABZ1DUZ4_9RHOB</name>
<protein>
    <submittedName>
        <fullName evidence="1">Uncharacterized protein</fullName>
    </submittedName>
</protein>
<evidence type="ECO:0000313" key="1">
    <source>
        <dbReference type="EMBL" id="WRY32556.1"/>
    </source>
</evidence>
<dbReference type="RefSeq" id="WP_406720202.1">
    <property type="nucleotide sequence ID" value="NZ_CP135443.1"/>
</dbReference>
<sequence>MAVLTQRQFRLNHLVLRLLAGQPLPEKRRGQWPRQASTDVLTLRLGVEEAMTALGGRASMARLVGGLTGVDEVMISSFLIPRDKARYKAGIMARLVTEAEDPAVARAVQKNRLRILTADEVPELNIQPTIRYRFLAQGRMIGSGLFTPEGFDQSLFVAWGERRWQRVIGKAYVYYDLPASSCGLP</sequence>
<reference evidence="1 2" key="1">
    <citation type="submission" date="2023-09" db="EMBL/GenBank/DDBJ databases">
        <title>Thioclava shenzhenensis sp. nov., a multidrug resistant bacteria-antagonizing species isolated from coastal seawater.</title>
        <authorList>
            <person name="Long M."/>
        </authorList>
    </citation>
    <scope>NUCLEOTIDE SEQUENCE [LARGE SCALE GENOMIC DNA]</scope>
    <source>
        <strain evidence="1 2">FTW29</strain>
    </source>
</reference>
<accession>A0ABZ1DUZ4</accession>
<gene>
    <name evidence="1" type="ORF">RPE78_07465</name>
</gene>
<dbReference type="Proteomes" id="UP001623290">
    <property type="component" value="Chromosome"/>
</dbReference>
<dbReference type="EMBL" id="CP135443">
    <property type="protein sequence ID" value="WRY32556.1"/>
    <property type="molecule type" value="Genomic_DNA"/>
</dbReference>
<keyword evidence="2" id="KW-1185">Reference proteome</keyword>
<evidence type="ECO:0000313" key="2">
    <source>
        <dbReference type="Proteomes" id="UP001623290"/>
    </source>
</evidence>
<proteinExistence type="predicted"/>